<evidence type="ECO:0000313" key="1">
    <source>
        <dbReference type="EMBL" id="CDW42206.1"/>
    </source>
</evidence>
<protein>
    <submittedName>
        <fullName evidence="1">Uncharacterized protein</fullName>
    </submittedName>
</protein>
<dbReference type="EMBL" id="HACA01024845">
    <property type="protein sequence ID" value="CDW42206.1"/>
    <property type="molecule type" value="Transcribed_RNA"/>
</dbReference>
<sequence length="51" mass="5697">MGTFSTVPVTCGPLLESGLSERANPKSVRNTRERTFIFVGYIMMLEFLNNA</sequence>
<accession>A0A0K2UWW9</accession>
<proteinExistence type="predicted"/>
<name>A0A0K2UWW9_LEPSM</name>
<reference evidence="1" key="1">
    <citation type="submission" date="2014-05" db="EMBL/GenBank/DDBJ databases">
        <authorList>
            <person name="Chronopoulou M."/>
        </authorList>
    </citation>
    <scope>NUCLEOTIDE SEQUENCE</scope>
    <source>
        <tissue evidence="1">Whole organism</tissue>
    </source>
</reference>
<dbReference type="AlphaFoldDB" id="A0A0K2UWW9"/>
<organism evidence="1">
    <name type="scientific">Lepeophtheirus salmonis</name>
    <name type="common">Salmon louse</name>
    <name type="synonym">Caligus salmonis</name>
    <dbReference type="NCBI Taxonomy" id="72036"/>
    <lineage>
        <taxon>Eukaryota</taxon>
        <taxon>Metazoa</taxon>
        <taxon>Ecdysozoa</taxon>
        <taxon>Arthropoda</taxon>
        <taxon>Crustacea</taxon>
        <taxon>Multicrustacea</taxon>
        <taxon>Hexanauplia</taxon>
        <taxon>Copepoda</taxon>
        <taxon>Siphonostomatoida</taxon>
        <taxon>Caligidae</taxon>
        <taxon>Lepeophtheirus</taxon>
    </lineage>
</organism>